<dbReference type="InParanoid" id="A0A5J5ECQ6"/>
<gene>
    <name evidence="3" type="ORF">FN846DRAFT_980848</name>
</gene>
<keyword evidence="4" id="KW-1185">Reference proteome</keyword>
<accession>A0A5J5ECQ6</accession>
<evidence type="ECO:0000256" key="1">
    <source>
        <dbReference type="SAM" id="MobiDB-lite"/>
    </source>
</evidence>
<dbReference type="AlphaFoldDB" id="A0A5J5ECQ6"/>
<name>A0A5J5ECQ6_9PEZI</name>
<evidence type="ECO:0000313" key="4">
    <source>
        <dbReference type="Proteomes" id="UP000326924"/>
    </source>
</evidence>
<feature type="transmembrane region" description="Helical" evidence="2">
    <location>
        <begin position="6"/>
        <end position="23"/>
    </location>
</feature>
<dbReference type="Proteomes" id="UP000326924">
    <property type="component" value="Unassembled WGS sequence"/>
</dbReference>
<comment type="caution">
    <text evidence="3">The sequence shown here is derived from an EMBL/GenBank/DDBJ whole genome shotgun (WGS) entry which is preliminary data.</text>
</comment>
<proteinExistence type="predicted"/>
<dbReference type="EMBL" id="VXIS01000526">
    <property type="protein sequence ID" value="KAA8893011.1"/>
    <property type="molecule type" value="Genomic_DNA"/>
</dbReference>
<evidence type="ECO:0000313" key="3">
    <source>
        <dbReference type="EMBL" id="KAA8893011.1"/>
    </source>
</evidence>
<protein>
    <submittedName>
        <fullName evidence="3">Uncharacterized protein</fullName>
    </submittedName>
</protein>
<feature type="region of interest" description="Disordered" evidence="1">
    <location>
        <begin position="66"/>
        <end position="86"/>
    </location>
</feature>
<organism evidence="3 4">
    <name type="scientific">Sphaerosporella brunnea</name>
    <dbReference type="NCBI Taxonomy" id="1250544"/>
    <lineage>
        <taxon>Eukaryota</taxon>
        <taxon>Fungi</taxon>
        <taxon>Dikarya</taxon>
        <taxon>Ascomycota</taxon>
        <taxon>Pezizomycotina</taxon>
        <taxon>Pezizomycetes</taxon>
        <taxon>Pezizales</taxon>
        <taxon>Pyronemataceae</taxon>
        <taxon>Sphaerosporella</taxon>
    </lineage>
</organism>
<sequence length="86" mass="9384">MYLGLTAYVLGVEGSAVLLLLSSRMGLRMCMPNTLTLTFHLPSPLQVRVSCMSSLLPSAQPQLIPRNNLENSDDGRGGYIPRGVFF</sequence>
<keyword evidence="2" id="KW-0812">Transmembrane</keyword>
<keyword evidence="2" id="KW-1133">Transmembrane helix</keyword>
<reference evidence="3 4" key="1">
    <citation type="submission" date="2019-09" db="EMBL/GenBank/DDBJ databases">
        <title>Draft genome of the ectomycorrhizal ascomycete Sphaerosporella brunnea.</title>
        <authorList>
            <consortium name="DOE Joint Genome Institute"/>
            <person name="Benucci G.M."/>
            <person name="Marozzi G."/>
            <person name="Antonielli L."/>
            <person name="Sanchez S."/>
            <person name="Marco P."/>
            <person name="Wang X."/>
            <person name="Falini L.B."/>
            <person name="Barry K."/>
            <person name="Haridas S."/>
            <person name="Lipzen A."/>
            <person name="Labutti K."/>
            <person name="Grigoriev I.V."/>
            <person name="Murat C."/>
            <person name="Martin F."/>
            <person name="Albertini E."/>
            <person name="Donnini D."/>
            <person name="Bonito G."/>
        </authorList>
    </citation>
    <scope>NUCLEOTIDE SEQUENCE [LARGE SCALE GENOMIC DNA]</scope>
    <source>
        <strain evidence="3 4">Sb_GMNB300</strain>
    </source>
</reference>
<evidence type="ECO:0000256" key="2">
    <source>
        <dbReference type="SAM" id="Phobius"/>
    </source>
</evidence>
<feature type="non-terminal residue" evidence="3">
    <location>
        <position position="86"/>
    </location>
</feature>
<keyword evidence="2" id="KW-0472">Membrane</keyword>